<protein>
    <recommendedName>
        <fullName evidence="4">CsbD family protein</fullName>
    </recommendedName>
</protein>
<dbReference type="EMBL" id="BSPL01000002">
    <property type="protein sequence ID" value="GLS68046.1"/>
    <property type="molecule type" value="Genomic_DNA"/>
</dbReference>
<gene>
    <name evidence="2" type="ORF">GCM10007890_00570</name>
</gene>
<dbReference type="Proteomes" id="UP001157440">
    <property type="component" value="Unassembled WGS sequence"/>
</dbReference>
<proteinExistence type="predicted"/>
<feature type="region of interest" description="Disordered" evidence="1">
    <location>
        <begin position="1"/>
        <end position="62"/>
    </location>
</feature>
<evidence type="ECO:0000313" key="2">
    <source>
        <dbReference type="EMBL" id="GLS68046.1"/>
    </source>
</evidence>
<name>A0AA37T7A2_9HYPH</name>
<organism evidence="2 3">
    <name type="scientific">Methylobacterium tardum</name>
    <dbReference type="NCBI Taxonomy" id="374432"/>
    <lineage>
        <taxon>Bacteria</taxon>
        <taxon>Pseudomonadati</taxon>
        <taxon>Pseudomonadota</taxon>
        <taxon>Alphaproteobacteria</taxon>
        <taxon>Hyphomicrobiales</taxon>
        <taxon>Methylobacteriaceae</taxon>
        <taxon>Methylobacterium</taxon>
    </lineage>
</organism>
<accession>A0AA37T7A2</accession>
<evidence type="ECO:0008006" key="4">
    <source>
        <dbReference type="Google" id="ProtNLM"/>
    </source>
</evidence>
<sequence>MTEDRNSTSADHLKASVTEAIGKLTGESRVEAEGRRKKRGVRKADADGAAPGRSKPTGSDQR</sequence>
<comment type="caution">
    <text evidence="2">The sequence shown here is derived from an EMBL/GenBank/DDBJ whole genome shotgun (WGS) entry which is preliminary data.</text>
</comment>
<evidence type="ECO:0000256" key="1">
    <source>
        <dbReference type="SAM" id="MobiDB-lite"/>
    </source>
</evidence>
<reference evidence="3" key="1">
    <citation type="journal article" date="2019" name="Int. J. Syst. Evol. Microbiol.">
        <title>The Global Catalogue of Microorganisms (GCM) 10K type strain sequencing project: providing services to taxonomists for standard genome sequencing and annotation.</title>
        <authorList>
            <consortium name="The Broad Institute Genomics Platform"/>
            <consortium name="The Broad Institute Genome Sequencing Center for Infectious Disease"/>
            <person name="Wu L."/>
            <person name="Ma J."/>
        </authorList>
    </citation>
    <scope>NUCLEOTIDE SEQUENCE [LARGE SCALE GENOMIC DNA]</scope>
    <source>
        <strain evidence="3">NBRC 103632</strain>
    </source>
</reference>
<evidence type="ECO:0000313" key="3">
    <source>
        <dbReference type="Proteomes" id="UP001157440"/>
    </source>
</evidence>
<feature type="compositionally biased region" description="Basic and acidic residues" evidence="1">
    <location>
        <begin position="1"/>
        <end position="14"/>
    </location>
</feature>
<dbReference type="AlphaFoldDB" id="A0AA37T7A2"/>
<keyword evidence="3" id="KW-1185">Reference proteome</keyword>